<evidence type="ECO:0000256" key="5">
    <source>
        <dbReference type="ARBA" id="ARBA00023102"/>
    </source>
</evidence>
<dbReference type="SUPFAM" id="SSF52317">
    <property type="entry name" value="Class I glutamine amidotransferase-like"/>
    <property type="match status" value="1"/>
</dbReference>
<evidence type="ECO:0000256" key="3">
    <source>
        <dbReference type="ARBA" id="ARBA00022801"/>
    </source>
</evidence>
<dbReference type="EMBL" id="CAKKNE010000004">
    <property type="protein sequence ID" value="CAH0375253.1"/>
    <property type="molecule type" value="Genomic_DNA"/>
</dbReference>
<accession>A0A7S4E2X8</accession>
<name>A0A7S4E2X8_9STRA</name>
<dbReference type="GO" id="GO:0000107">
    <property type="term" value="F:imidazoleglycerol-phosphate synthase activity"/>
    <property type="evidence" value="ECO:0007669"/>
    <property type="project" value="TreeGrafter"/>
</dbReference>
<dbReference type="AlphaFoldDB" id="A0A7S4E2X8"/>
<evidence type="ECO:0000256" key="9">
    <source>
        <dbReference type="RuleBase" id="RU003657"/>
    </source>
</evidence>
<dbReference type="GO" id="GO:0004359">
    <property type="term" value="F:glutaminase activity"/>
    <property type="evidence" value="ECO:0007669"/>
    <property type="project" value="UniProtKB-EC"/>
</dbReference>
<comment type="catalytic activity">
    <reaction evidence="8">
        <text>L-glutamine + H2O = L-glutamate + NH4(+)</text>
        <dbReference type="Rhea" id="RHEA:15889"/>
        <dbReference type="ChEBI" id="CHEBI:15377"/>
        <dbReference type="ChEBI" id="CHEBI:28938"/>
        <dbReference type="ChEBI" id="CHEBI:29985"/>
        <dbReference type="ChEBI" id="CHEBI:58359"/>
        <dbReference type="EC" id="3.5.1.2"/>
    </reaction>
</comment>
<dbReference type="InterPro" id="IPR011060">
    <property type="entry name" value="RibuloseP-bd_barrel"/>
</dbReference>
<keyword evidence="5 9" id="KW-0368">Histidine biosynthesis</keyword>
<dbReference type="Proteomes" id="UP000789595">
    <property type="component" value="Unassembled WGS sequence"/>
</dbReference>
<dbReference type="InterPro" id="IPR013785">
    <property type="entry name" value="Aldolase_TIM"/>
</dbReference>
<dbReference type="GO" id="GO:0016829">
    <property type="term" value="F:lyase activity"/>
    <property type="evidence" value="ECO:0007669"/>
    <property type="project" value="UniProtKB-KW"/>
</dbReference>
<keyword evidence="6" id="KW-0456">Lyase</keyword>
<dbReference type="NCBIfam" id="TIGR01855">
    <property type="entry name" value="IMP_synth_hisH"/>
    <property type="match status" value="1"/>
</dbReference>
<dbReference type="InterPro" id="IPR029062">
    <property type="entry name" value="Class_I_gatase-like"/>
</dbReference>
<gene>
    <name evidence="11" type="ORF">PCAL00307_LOCUS2157</name>
    <name evidence="12" type="ORF">PECAL_4P25790</name>
</gene>
<keyword evidence="3" id="KW-0378">Hydrolase</keyword>
<dbReference type="Pfam" id="PF00977">
    <property type="entry name" value="His_biosynth"/>
    <property type="match status" value="1"/>
</dbReference>
<evidence type="ECO:0000256" key="8">
    <source>
        <dbReference type="ARBA" id="ARBA00049534"/>
    </source>
</evidence>
<dbReference type="InterPro" id="IPR017926">
    <property type="entry name" value="GATASE"/>
</dbReference>
<dbReference type="SUPFAM" id="SSF51366">
    <property type="entry name" value="Ribulose-phoshate binding barrel"/>
    <property type="match status" value="1"/>
</dbReference>
<keyword evidence="2 9" id="KW-0028">Amino-acid biosynthesis</keyword>
<organism evidence="11">
    <name type="scientific">Pelagomonas calceolata</name>
    <dbReference type="NCBI Taxonomy" id="35677"/>
    <lineage>
        <taxon>Eukaryota</taxon>
        <taxon>Sar</taxon>
        <taxon>Stramenopiles</taxon>
        <taxon>Ochrophyta</taxon>
        <taxon>Pelagophyceae</taxon>
        <taxon>Pelagomonadales</taxon>
        <taxon>Pelagomonadaceae</taxon>
        <taxon>Pelagomonas</taxon>
    </lineage>
</organism>
<sequence length="546" mass="57672">MASQAAKPTVTVLDYGAGNVRSVINALELLGCDVDLVRTAKDVRAAEILVFPGVGCFAAAMDALDELGVLDALRDYLRDKDRPFLGICLGLQLLFASSEESPGREGVGAVDGVVKKLRPPQQVAIPHMGWNEALATKESPLFQPRERYYFVHSFAIDTCDPKWAAAVSDYGGQRFTCAVADGRRAACQFHPEKSGKQGLALLRRFVSLARSTQANLGAVVSGTTTLAPRIIAALDVRTNDQGDLVVTKGDGYDVREKTEGERAVRNLGKPVDLCARYYDEGADEICILNICAFKGEAAGDLPLLGVLRKASERCFVPLTIGGGVRDYTASDGSSVTALDVADAYFRAGADKVGIGSDAVKAAKGYYASTSQKTSIEQIATKYGRQAVVVSLDPRRVWLSDNEDAPSGENGAPAPLVVTHATARGPSGESRCWWRATTSGGRTDEPICAVAVAVAAAALGAGEFMVNCIDCDGKGTGYDIDLLKLVKQSVEVPVIASSGAGQPSHFSDVFKGAHVDAALAAGIFHRREVAISEVKAAVRGAGYPVRD</sequence>
<dbReference type="InterPro" id="IPR006062">
    <property type="entry name" value="His_biosynth"/>
</dbReference>
<dbReference type="PANTHER" id="PTHR21235:SF2">
    <property type="entry name" value="IMIDAZOLE GLYCEROL PHOSPHATE SYNTHASE HISHF"/>
    <property type="match status" value="1"/>
</dbReference>
<comment type="pathway">
    <text evidence="1">Amino-acid biosynthesis; L-histidine biosynthesis; L-histidine from 5-phospho-alpha-D-ribose 1-diphosphate: step 5/9.</text>
</comment>
<evidence type="ECO:0000313" key="11">
    <source>
        <dbReference type="EMBL" id="CAE0686723.1"/>
    </source>
</evidence>
<protein>
    <recommendedName>
        <fullName evidence="10">Glutamine amidotransferase domain-containing protein</fullName>
    </recommendedName>
</protein>
<evidence type="ECO:0000256" key="7">
    <source>
        <dbReference type="ARBA" id="ARBA00047838"/>
    </source>
</evidence>
<dbReference type="HAMAP" id="MF_00278">
    <property type="entry name" value="HisH"/>
    <property type="match status" value="1"/>
</dbReference>
<dbReference type="Gene3D" id="3.20.20.70">
    <property type="entry name" value="Aldolase class I"/>
    <property type="match status" value="1"/>
</dbReference>
<dbReference type="EMBL" id="HBIW01002556">
    <property type="protein sequence ID" value="CAE0686723.1"/>
    <property type="molecule type" value="Transcribed_RNA"/>
</dbReference>
<proteinExistence type="inferred from homology"/>
<dbReference type="Gene3D" id="3.40.50.880">
    <property type="match status" value="1"/>
</dbReference>
<evidence type="ECO:0000313" key="13">
    <source>
        <dbReference type="Proteomes" id="UP000789595"/>
    </source>
</evidence>
<evidence type="ECO:0000259" key="10">
    <source>
        <dbReference type="Pfam" id="PF00117"/>
    </source>
</evidence>
<reference evidence="12" key="2">
    <citation type="submission" date="2021-11" db="EMBL/GenBank/DDBJ databases">
        <authorList>
            <consortium name="Genoscope - CEA"/>
            <person name="William W."/>
        </authorList>
    </citation>
    <scope>NUCLEOTIDE SEQUENCE</scope>
</reference>
<evidence type="ECO:0000256" key="6">
    <source>
        <dbReference type="ARBA" id="ARBA00023239"/>
    </source>
</evidence>
<keyword evidence="13" id="KW-1185">Reference proteome</keyword>
<dbReference type="PROSITE" id="PS51273">
    <property type="entry name" value="GATASE_TYPE_1"/>
    <property type="match status" value="1"/>
</dbReference>
<evidence type="ECO:0000313" key="12">
    <source>
        <dbReference type="EMBL" id="CAH0375253.1"/>
    </source>
</evidence>
<feature type="domain" description="Glutamine amidotransferase" evidence="10">
    <location>
        <begin position="12"/>
        <end position="205"/>
    </location>
</feature>
<dbReference type="Pfam" id="PF00117">
    <property type="entry name" value="GATase"/>
    <property type="match status" value="1"/>
</dbReference>
<comment type="similarity">
    <text evidence="9">Belongs to the HisA/HisF family.</text>
</comment>
<evidence type="ECO:0000256" key="2">
    <source>
        <dbReference type="ARBA" id="ARBA00022605"/>
    </source>
</evidence>
<keyword evidence="4" id="KW-0315">Glutamine amidotransferase</keyword>
<comment type="catalytic activity">
    <reaction evidence="7">
        <text>5-[(5-phospho-1-deoxy-D-ribulos-1-ylimino)methylamino]-1-(5-phospho-beta-D-ribosyl)imidazole-4-carboxamide + L-glutamine = D-erythro-1-(imidazol-4-yl)glycerol 3-phosphate + 5-amino-1-(5-phospho-beta-D-ribosyl)imidazole-4-carboxamide + L-glutamate + H(+)</text>
        <dbReference type="Rhea" id="RHEA:24793"/>
        <dbReference type="ChEBI" id="CHEBI:15378"/>
        <dbReference type="ChEBI" id="CHEBI:29985"/>
        <dbReference type="ChEBI" id="CHEBI:58278"/>
        <dbReference type="ChEBI" id="CHEBI:58359"/>
        <dbReference type="ChEBI" id="CHEBI:58475"/>
        <dbReference type="ChEBI" id="CHEBI:58525"/>
        <dbReference type="EC" id="4.3.2.10"/>
    </reaction>
</comment>
<dbReference type="GO" id="GO:0000105">
    <property type="term" value="P:L-histidine biosynthetic process"/>
    <property type="evidence" value="ECO:0007669"/>
    <property type="project" value="UniProtKB-UniPathway"/>
</dbReference>
<dbReference type="OrthoDB" id="10254903at2759"/>
<reference evidence="11" key="1">
    <citation type="submission" date="2021-01" db="EMBL/GenBank/DDBJ databases">
        <authorList>
            <person name="Corre E."/>
            <person name="Pelletier E."/>
            <person name="Niang G."/>
            <person name="Scheremetjew M."/>
            <person name="Finn R."/>
            <person name="Kale V."/>
            <person name="Holt S."/>
            <person name="Cochrane G."/>
            <person name="Meng A."/>
            <person name="Brown T."/>
            <person name="Cohen L."/>
        </authorList>
    </citation>
    <scope>NUCLEOTIDE SEQUENCE</scope>
    <source>
        <strain evidence="11">CCMP1756</strain>
    </source>
</reference>
<dbReference type="CDD" id="cd01748">
    <property type="entry name" value="GATase1_IGP_Synthase"/>
    <property type="match status" value="1"/>
</dbReference>
<dbReference type="PANTHER" id="PTHR21235">
    <property type="entry name" value="IMIDAZOLE GLYCEROL PHOSPHATE SYNTHASE SUBUNIT HISF/H IGP SYNTHASE SUBUNIT HISF/H"/>
    <property type="match status" value="1"/>
</dbReference>
<dbReference type="InterPro" id="IPR050064">
    <property type="entry name" value="IGPS_HisA/HisF"/>
</dbReference>
<dbReference type="UniPathway" id="UPA00031">
    <property type="reaction ID" value="UER00010"/>
</dbReference>
<dbReference type="InterPro" id="IPR010139">
    <property type="entry name" value="Imidazole-glycPsynth_HisH"/>
</dbReference>
<evidence type="ECO:0000256" key="4">
    <source>
        <dbReference type="ARBA" id="ARBA00022962"/>
    </source>
</evidence>
<evidence type="ECO:0000256" key="1">
    <source>
        <dbReference type="ARBA" id="ARBA00005091"/>
    </source>
</evidence>